<dbReference type="InterPro" id="IPR006119">
    <property type="entry name" value="Resolv_N"/>
</dbReference>
<sequence>MKCGVYIRVSTDKDEQKSSLENQERYFYNVIAEKGWELYKFYVDVESGTKESKRENLKNLIADARERKFDVILSKELSRLARNGKLSYEIKEIAEQNNVDIITYDNAINSIEGNIHMFGLYAWIYEQESQRTSERIKVVFNSKARRGEFKGSNAPYGYQVVNKKLFLAENDTPEVIQRIFDLYVSGMGVDAIAHRLSLDGVPTPASVAGKKNAAKFWQGSSVKNILTNPHYTGDLVQHRENYKKCHF</sequence>
<comment type="caution">
    <text evidence="3">The sequence shown here is derived from an EMBL/GenBank/DDBJ whole genome shotgun (WGS) entry which is preliminary data.</text>
</comment>
<dbReference type="PANTHER" id="PTHR30461:SF23">
    <property type="entry name" value="DNA RECOMBINASE-RELATED"/>
    <property type="match status" value="1"/>
</dbReference>
<dbReference type="InterPro" id="IPR036162">
    <property type="entry name" value="Resolvase-like_N_sf"/>
</dbReference>
<evidence type="ECO:0000313" key="3">
    <source>
        <dbReference type="EMBL" id="GGM28965.1"/>
    </source>
</evidence>
<dbReference type="SUPFAM" id="SSF53041">
    <property type="entry name" value="Resolvase-like"/>
    <property type="match status" value="1"/>
</dbReference>
<dbReference type="SMART" id="SM00857">
    <property type="entry name" value="Resolvase"/>
    <property type="match status" value="1"/>
</dbReference>
<gene>
    <name evidence="3" type="ORF">GCM10011351_13750</name>
</gene>
<dbReference type="Gene3D" id="3.40.50.1390">
    <property type="entry name" value="Resolvase, N-terminal catalytic domain"/>
    <property type="match status" value="1"/>
</dbReference>
<dbReference type="InterPro" id="IPR011109">
    <property type="entry name" value="DNA_bind_recombinase_dom"/>
</dbReference>
<dbReference type="Proteomes" id="UP000618460">
    <property type="component" value="Unassembled WGS sequence"/>
</dbReference>
<dbReference type="RefSeq" id="WP_240324908.1">
    <property type="nucleotide sequence ID" value="NZ_BMLG01000005.1"/>
</dbReference>
<dbReference type="Gene3D" id="3.90.1750.20">
    <property type="entry name" value="Putative Large Serine Recombinase, Chain B, Domain 2"/>
    <property type="match status" value="1"/>
</dbReference>
<protein>
    <recommendedName>
        <fullName evidence="5">Recombinase family protein</fullName>
    </recommendedName>
</protein>
<dbReference type="PROSITE" id="PS51736">
    <property type="entry name" value="RECOMBINASES_3"/>
    <property type="match status" value="1"/>
</dbReference>
<dbReference type="GO" id="GO:0003677">
    <property type="term" value="F:DNA binding"/>
    <property type="evidence" value="ECO:0007669"/>
    <property type="project" value="InterPro"/>
</dbReference>
<feature type="domain" description="Recombinase" evidence="2">
    <location>
        <begin position="155"/>
        <end position="247"/>
    </location>
</feature>
<dbReference type="Pfam" id="PF00239">
    <property type="entry name" value="Resolvase"/>
    <property type="match status" value="1"/>
</dbReference>
<evidence type="ECO:0000313" key="4">
    <source>
        <dbReference type="Proteomes" id="UP000618460"/>
    </source>
</evidence>
<evidence type="ECO:0008006" key="5">
    <source>
        <dbReference type="Google" id="ProtNLM"/>
    </source>
</evidence>
<name>A0A917WTW7_9BACI</name>
<evidence type="ECO:0000259" key="1">
    <source>
        <dbReference type="PROSITE" id="PS51736"/>
    </source>
</evidence>
<dbReference type="AlphaFoldDB" id="A0A917WTW7"/>
<organism evidence="3 4">
    <name type="scientific">Paraliobacillus quinghaiensis</name>
    <dbReference type="NCBI Taxonomy" id="470815"/>
    <lineage>
        <taxon>Bacteria</taxon>
        <taxon>Bacillati</taxon>
        <taxon>Bacillota</taxon>
        <taxon>Bacilli</taxon>
        <taxon>Bacillales</taxon>
        <taxon>Bacillaceae</taxon>
        <taxon>Paraliobacillus</taxon>
    </lineage>
</organism>
<dbReference type="PROSITE" id="PS51737">
    <property type="entry name" value="RECOMBINASE_DNA_BIND"/>
    <property type="match status" value="1"/>
</dbReference>
<dbReference type="InterPro" id="IPR050639">
    <property type="entry name" value="SSR_resolvase"/>
</dbReference>
<reference evidence="3" key="2">
    <citation type="submission" date="2020-09" db="EMBL/GenBank/DDBJ databases">
        <authorList>
            <person name="Sun Q."/>
            <person name="Zhou Y."/>
        </authorList>
    </citation>
    <scope>NUCLEOTIDE SEQUENCE</scope>
    <source>
        <strain evidence="3">CGMCC 1.6333</strain>
    </source>
</reference>
<keyword evidence="4" id="KW-1185">Reference proteome</keyword>
<dbReference type="CDD" id="cd00338">
    <property type="entry name" value="Ser_Recombinase"/>
    <property type="match status" value="1"/>
</dbReference>
<dbReference type="InterPro" id="IPR038109">
    <property type="entry name" value="DNA_bind_recomb_sf"/>
</dbReference>
<dbReference type="PANTHER" id="PTHR30461">
    <property type="entry name" value="DNA-INVERTASE FROM LAMBDOID PROPHAGE"/>
    <property type="match status" value="1"/>
</dbReference>
<proteinExistence type="predicted"/>
<evidence type="ECO:0000259" key="2">
    <source>
        <dbReference type="PROSITE" id="PS51737"/>
    </source>
</evidence>
<accession>A0A917WTW7</accession>
<dbReference type="EMBL" id="BMLG01000005">
    <property type="protein sequence ID" value="GGM28965.1"/>
    <property type="molecule type" value="Genomic_DNA"/>
</dbReference>
<feature type="domain" description="Resolvase/invertase-type recombinase catalytic" evidence="1">
    <location>
        <begin position="2"/>
        <end position="147"/>
    </location>
</feature>
<reference evidence="3" key="1">
    <citation type="journal article" date="2014" name="Int. J. Syst. Evol. Microbiol.">
        <title>Complete genome sequence of Corynebacterium casei LMG S-19264T (=DSM 44701T), isolated from a smear-ripened cheese.</title>
        <authorList>
            <consortium name="US DOE Joint Genome Institute (JGI-PGF)"/>
            <person name="Walter F."/>
            <person name="Albersmeier A."/>
            <person name="Kalinowski J."/>
            <person name="Ruckert C."/>
        </authorList>
    </citation>
    <scope>NUCLEOTIDE SEQUENCE</scope>
    <source>
        <strain evidence="3">CGMCC 1.6333</strain>
    </source>
</reference>
<dbReference type="GO" id="GO:0000150">
    <property type="term" value="F:DNA strand exchange activity"/>
    <property type="evidence" value="ECO:0007669"/>
    <property type="project" value="InterPro"/>
</dbReference>
<dbReference type="Pfam" id="PF07508">
    <property type="entry name" value="Recombinase"/>
    <property type="match status" value="1"/>
</dbReference>